<dbReference type="Pfam" id="PF13822">
    <property type="entry name" value="ACC_epsilon"/>
    <property type="match status" value="1"/>
</dbReference>
<gene>
    <name evidence="1" type="ORF">QDX21_05560</name>
</gene>
<name>A0AAJ6AQ49_9MICC</name>
<dbReference type="RefSeq" id="WP_158278482.1">
    <property type="nucleotide sequence ID" value="NZ_CP122561.1"/>
</dbReference>
<proteinExistence type="predicted"/>
<dbReference type="GeneID" id="83695455"/>
<dbReference type="AlphaFoldDB" id="A0AAJ6AQ49"/>
<keyword evidence="2" id="KW-1185">Reference proteome</keyword>
<protein>
    <submittedName>
        <fullName evidence="1">Acyl-CoA carboxylase epsilon subunit</fullName>
    </submittedName>
</protein>
<dbReference type="GO" id="GO:0003989">
    <property type="term" value="F:acetyl-CoA carboxylase activity"/>
    <property type="evidence" value="ECO:0007669"/>
    <property type="project" value="InterPro"/>
</dbReference>
<sequence length="77" mass="8553">MSVEEHHDPTGMIVRGGNLTAEDIAAATAVVGIVAMAQPETAEDREKARARRFSHRRRVSTWNRDVTAHWRISAGED</sequence>
<evidence type="ECO:0000313" key="2">
    <source>
        <dbReference type="Proteomes" id="UP001224674"/>
    </source>
</evidence>
<reference evidence="1 2" key="1">
    <citation type="submission" date="2023-03" db="EMBL/GenBank/DDBJ databases">
        <title>Complete genome sequences of several Auritidibacter ignavus strains isolated from ear infections.</title>
        <authorList>
            <person name="Baehr T."/>
            <person name="Baumhoegger A.M."/>
        </authorList>
    </citation>
    <scope>NUCLEOTIDE SEQUENCE [LARGE SCALE GENOMIC DNA]</scope>
    <source>
        <strain evidence="1 2">BABAE-6</strain>
    </source>
</reference>
<dbReference type="EMBL" id="CP122566">
    <property type="protein sequence ID" value="WGH94256.1"/>
    <property type="molecule type" value="Genomic_DNA"/>
</dbReference>
<dbReference type="InterPro" id="IPR032716">
    <property type="entry name" value="ACC_epsilon"/>
</dbReference>
<dbReference type="Proteomes" id="UP001224674">
    <property type="component" value="Chromosome"/>
</dbReference>
<organism evidence="1 2">
    <name type="scientific">Auritidibacter ignavus</name>
    <dbReference type="NCBI Taxonomy" id="678932"/>
    <lineage>
        <taxon>Bacteria</taxon>
        <taxon>Bacillati</taxon>
        <taxon>Actinomycetota</taxon>
        <taxon>Actinomycetes</taxon>
        <taxon>Micrococcales</taxon>
        <taxon>Micrococcaceae</taxon>
        <taxon>Auritidibacter</taxon>
    </lineage>
</organism>
<dbReference type="GO" id="GO:0004658">
    <property type="term" value="F:propionyl-CoA carboxylase activity"/>
    <property type="evidence" value="ECO:0007669"/>
    <property type="project" value="InterPro"/>
</dbReference>
<evidence type="ECO:0000313" key="1">
    <source>
        <dbReference type="EMBL" id="WGH94256.1"/>
    </source>
</evidence>
<accession>A0AAJ6AQ49</accession>